<evidence type="ECO:0000256" key="3">
    <source>
        <dbReference type="ARBA" id="ARBA00022692"/>
    </source>
</evidence>
<dbReference type="CDD" id="cd06581">
    <property type="entry name" value="TM_PBP1_LivM_like"/>
    <property type="match status" value="1"/>
</dbReference>
<dbReference type="InterPro" id="IPR003439">
    <property type="entry name" value="ABC_transporter-like_ATP-bd"/>
</dbReference>
<evidence type="ECO:0000256" key="6">
    <source>
        <dbReference type="ARBA" id="ARBA00022989"/>
    </source>
</evidence>
<dbReference type="InterPro" id="IPR003593">
    <property type="entry name" value="AAA+_ATPase"/>
</dbReference>
<organism evidence="10 11">
    <name type="scientific">Pseudonocardia kunmingensis</name>
    <dbReference type="NCBI Taxonomy" id="630975"/>
    <lineage>
        <taxon>Bacteria</taxon>
        <taxon>Bacillati</taxon>
        <taxon>Actinomycetota</taxon>
        <taxon>Actinomycetes</taxon>
        <taxon>Pseudonocardiales</taxon>
        <taxon>Pseudonocardiaceae</taxon>
        <taxon>Pseudonocardia</taxon>
    </lineage>
</organism>
<dbReference type="OrthoDB" id="8724465at2"/>
<proteinExistence type="predicted"/>
<dbReference type="EMBL" id="VFPA01000002">
    <property type="protein sequence ID" value="TQM11077.1"/>
    <property type="molecule type" value="Genomic_DNA"/>
</dbReference>
<evidence type="ECO:0000256" key="5">
    <source>
        <dbReference type="ARBA" id="ARBA00022840"/>
    </source>
</evidence>
<dbReference type="Gene3D" id="3.40.50.300">
    <property type="entry name" value="P-loop containing nucleotide triphosphate hydrolases"/>
    <property type="match status" value="1"/>
</dbReference>
<keyword evidence="11" id="KW-1185">Reference proteome</keyword>
<evidence type="ECO:0000256" key="1">
    <source>
        <dbReference type="ARBA" id="ARBA00004651"/>
    </source>
</evidence>
<feature type="transmembrane region" description="Helical" evidence="8">
    <location>
        <begin position="61"/>
        <end position="78"/>
    </location>
</feature>
<protein>
    <submittedName>
        <fullName evidence="10">Amino acid/amide ABC transporter membrane protein 2 (HAAT family) /amino acid/amide ABC transporter ATP-binding protein 1 (HAAT family)</fullName>
    </submittedName>
</protein>
<dbReference type="InterPro" id="IPR027417">
    <property type="entry name" value="P-loop_NTPase"/>
</dbReference>
<keyword evidence="5 10" id="KW-0067">ATP-binding</keyword>
<sequence>MKINQATSRTLAPSMSIVAVLAVAGVLPLDPALRFSLVVAMAWAIAVIGLDLFVGYTGQVSFGHAAFVALGAYLVSVLRAQTGLPTVVCVAIGVLGMAAVAVLLGAVMVRLRTFGIAVTTFFFAYVVVTLLTGDALAGLTGGASGLMVPDLDAGGTSLTGGPGLYALAVLLLAAAVFLTCNLADSRTGRALRLIKSNEAVAAACGVQVTRAKVLAFAYCCALAALGGFVYSLSVGYLSPDGFTVAQSVYLFAMVVIGGTGTVGGPILGALLLVVLPEYVLSGGHLSAVVFAAVLLVFLVVLPDGLFGLATRAVRALRRRQGVDPPAAEPAGPVIRPRPLTAGAVADRGESRPEGVPTLAVRELEVRFGAFVALTGAALQLRPRSVHAVVGPNGAGKTTLLNALSGLQPVAAGSVELDGAPIDGLGPAGRRRRGLIRCFQTPALVPDLDVLDNVKLGLYADRRGSLAAELIGRRATRRREAELTEQAHWALEQVGVPTARHRMSASGLDLSEQKRVEIARGIVGTGRVLLLDEPTAGLSGQEMDGMRTLLTSLREQLDLSILVISHHIGFLTTVADEMTVLDYGQVVGHGEPTEVLGRRDIAQIFAGIEPAELPGPSR</sequence>
<feature type="transmembrane region" description="Helical" evidence="8">
    <location>
        <begin position="287"/>
        <end position="309"/>
    </location>
</feature>
<dbReference type="Proteomes" id="UP000315677">
    <property type="component" value="Unassembled WGS sequence"/>
</dbReference>
<feature type="transmembrane region" description="Helical" evidence="8">
    <location>
        <begin position="12"/>
        <end position="29"/>
    </location>
</feature>
<evidence type="ECO:0000259" key="9">
    <source>
        <dbReference type="PROSITE" id="PS50893"/>
    </source>
</evidence>
<comment type="subcellular location">
    <subcellularLocation>
        <location evidence="1">Cell membrane</location>
        <topology evidence="1">Multi-pass membrane protein</topology>
    </subcellularLocation>
</comment>
<feature type="transmembrane region" description="Helical" evidence="8">
    <location>
        <begin position="163"/>
        <end position="183"/>
    </location>
</feature>
<dbReference type="Pfam" id="PF02653">
    <property type="entry name" value="BPD_transp_2"/>
    <property type="match status" value="1"/>
</dbReference>
<dbReference type="GO" id="GO:0015658">
    <property type="term" value="F:branched-chain amino acid transmembrane transporter activity"/>
    <property type="evidence" value="ECO:0007669"/>
    <property type="project" value="InterPro"/>
</dbReference>
<dbReference type="GO" id="GO:0005886">
    <property type="term" value="C:plasma membrane"/>
    <property type="evidence" value="ECO:0007669"/>
    <property type="project" value="UniProtKB-SubCell"/>
</dbReference>
<feature type="transmembrane region" description="Helical" evidence="8">
    <location>
        <begin position="121"/>
        <end position="143"/>
    </location>
</feature>
<dbReference type="SMART" id="SM00382">
    <property type="entry name" value="AAA"/>
    <property type="match status" value="1"/>
</dbReference>
<keyword evidence="2" id="KW-1003">Cell membrane</keyword>
<dbReference type="AlphaFoldDB" id="A0A543DP17"/>
<dbReference type="RefSeq" id="WP_142054921.1">
    <property type="nucleotide sequence ID" value="NZ_VFPA01000002.1"/>
</dbReference>
<feature type="domain" description="ABC transporter" evidence="9">
    <location>
        <begin position="358"/>
        <end position="607"/>
    </location>
</feature>
<evidence type="ECO:0000256" key="4">
    <source>
        <dbReference type="ARBA" id="ARBA00022741"/>
    </source>
</evidence>
<evidence type="ECO:0000256" key="2">
    <source>
        <dbReference type="ARBA" id="ARBA00022475"/>
    </source>
</evidence>
<dbReference type="InterPro" id="IPR001851">
    <property type="entry name" value="ABC_transp_permease"/>
</dbReference>
<dbReference type="PANTHER" id="PTHR30482">
    <property type="entry name" value="HIGH-AFFINITY BRANCHED-CHAIN AMINO ACID TRANSPORT SYSTEM PERMEASE"/>
    <property type="match status" value="1"/>
</dbReference>
<dbReference type="PANTHER" id="PTHR30482:SF10">
    <property type="entry name" value="HIGH-AFFINITY BRANCHED-CHAIN AMINO ACID TRANSPORT PROTEIN BRAE"/>
    <property type="match status" value="1"/>
</dbReference>
<dbReference type="SUPFAM" id="SSF52540">
    <property type="entry name" value="P-loop containing nucleoside triphosphate hydrolases"/>
    <property type="match status" value="1"/>
</dbReference>
<feature type="transmembrane region" description="Helical" evidence="8">
    <location>
        <begin position="35"/>
        <end position="54"/>
    </location>
</feature>
<keyword evidence="3 8" id="KW-0812">Transmembrane</keyword>
<evidence type="ECO:0000313" key="11">
    <source>
        <dbReference type="Proteomes" id="UP000315677"/>
    </source>
</evidence>
<dbReference type="Pfam" id="PF00005">
    <property type="entry name" value="ABC_tran"/>
    <property type="match status" value="1"/>
</dbReference>
<feature type="transmembrane region" description="Helical" evidence="8">
    <location>
        <begin position="215"/>
        <end position="237"/>
    </location>
</feature>
<name>A0A543DP17_9PSEU</name>
<dbReference type="InterPro" id="IPR043428">
    <property type="entry name" value="LivM-like"/>
</dbReference>
<reference evidence="10 11" key="1">
    <citation type="submission" date="2019-06" db="EMBL/GenBank/DDBJ databases">
        <title>Sequencing the genomes of 1000 actinobacteria strains.</title>
        <authorList>
            <person name="Klenk H.-P."/>
        </authorList>
    </citation>
    <scope>NUCLEOTIDE SEQUENCE [LARGE SCALE GENOMIC DNA]</scope>
    <source>
        <strain evidence="10 11">DSM 45301</strain>
    </source>
</reference>
<keyword evidence="4" id="KW-0547">Nucleotide-binding</keyword>
<dbReference type="GO" id="GO:0005524">
    <property type="term" value="F:ATP binding"/>
    <property type="evidence" value="ECO:0007669"/>
    <property type="project" value="UniProtKB-KW"/>
</dbReference>
<feature type="transmembrane region" description="Helical" evidence="8">
    <location>
        <begin position="84"/>
        <end position="109"/>
    </location>
</feature>
<keyword evidence="7 8" id="KW-0472">Membrane</keyword>
<dbReference type="PROSITE" id="PS50893">
    <property type="entry name" value="ABC_TRANSPORTER_2"/>
    <property type="match status" value="1"/>
</dbReference>
<evidence type="ECO:0000313" key="10">
    <source>
        <dbReference type="EMBL" id="TQM11077.1"/>
    </source>
</evidence>
<accession>A0A543DP17</accession>
<evidence type="ECO:0000256" key="7">
    <source>
        <dbReference type="ARBA" id="ARBA00023136"/>
    </source>
</evidence>
<feature type="transmembrane region" description="Helical" evidence="8">
    <location>
        <begin position="249"/>
        <end position="275"/>
    </location>
</feature>
<gene>
    <name evidence="10" type="ORF">FB558_3619</name>
</gene>
<comment type="caution">
    <text evidence="10">The sequence shown here is derived from an EMBL/GenBank/DDBJ whole genome shotgun (WGS) entry which is preliminary data.</text>
</comment>
<dbReference type="GO" id="GO:0016887">
    <property type="term" value="F:ATP hydrolysis activity"/>
    <property type="evidence" value="ECO:0007669"/>
    <property type="project" value="InterPro"/>
</dbReference>
<keyword evidence="6 8" id="KW-1133">Transmembrane helix</keyword>
<evidence type="ECO:0000256" key="8">
    <source>
        <dbReference type="SAM" id="Phobius"/>
    </source>
</evidence>